<feature type="transmembrane region" description="Helical" evidence="1">
    <location>
        <begin position="142"/>
        <end position="159"/>
    </location>
</feature>
<keyword evidence="5" id="KW-1185">Reference proteome</keyword>
<dbReference type="RefSeq" id="WP_103043801.1">
    <property type="nucleotide sequence ID" value="NZ_BAABBP010000009.1"/>
</dbReference>
<name>A0ABP7R2W8_9BURK</name>
<feature type="transmembrane region" description="Helical" evidence="1">
    <location>
        <begin position="7"/>
        <end position="26"/>
    </location>
</feature>
<dbReference type="InterPro" id="IPR029787">
    <property type="entry name" value="Nucleotide_cyclase"/>
</dbReference>
<feature type="transmembrane region" description="Helical" evidence="1">
    <location>
        <begin position="32"/>
        <end position="50"/>
    </location>
</feature>
<dbReference type="InterPro" id="IPR052155">
    <property type="entry name" value="Biofilm_reg_signaling"/>
</dbReference>
<evidence type="ECO:0000313" key="5">
    <source>
        <dbReference type="Proteomes" id="UP001501627"/>
    </source>
</evidence>
<dbReference type="Pfam" id="PF00563">
    <property type="entry name" value="EAL"/>
    <property type="match status" value="1"/>
</dbReference>
<dbReference type="Proteomes" id="UP001501627">
    <property type="component" value="Unassembled WGS sequence"/>
</dbReference>
<evidence type="ECO:0000256" key="1">
    <source>
        <dbReference type="SAM" id="Phobius"/>
    </source>
</evidence>
<evidence type="ECO:0000313" key="4">
    <source>
        <dbReference type="EMBL" id="GAA3991547.1"/>
    </source>
</evidence>
<dbReference type="PANTHER" id="PTHR44757">
    <property type="entry name" value="DIGUANYLATE CYCLASE DGCP"/>
    <property type="match status" value="1"/>
</dbReference>
<dbReference type="SMART" id="SM00267">
    <property type="entry name" value="GGDEF"/>
    <property type="match status" value="1"/>
</dbReference>
<sequence length="625" mass="68161">MRVLGQARLRQVLTAILAAFMLLAAMNLAKGAWLAAGLELTTVALLVAAYRLNERHRAMASAWLTLGSLLLMLLGLMVAGQGLYDEAFIAFPGLLLFASMFGSHRLSAALLAVMLAALAGLYGAHQLGFLPSVPHAIDASRPLALATILVATGIFVMVVKADQRHLLAQLDIEKHELMRSHARIEELAYRDMLTGLPNRTLALHRLDGLLAQAQRDQTLVGVMLLDLDHFKTINDGLGHARADALLRAVATRLRACVRPGDTVARLAGDEFAVLLGGVRDEQAFTTIANKLLAQFDQPFALDDMPVHTSCSLGIAIHPRDGGDGTTLLKHADLAMSQSKSAGRNTFRFFDEQMNASLAEQLQLSAGLRNALECGQLQLHYQPKIDLASGRITSAEALMRWHHPEQSWISPERFIPVAERAGMIEQLGNWALHQACTDLLRWQAQGLHGIRVAVNVSPLQFLRTDMAHTVTQVLRQHGVTATSIELEITESVLLGDTARLSQTLDRLHDLGVQVAIDDFGTGYSNLAYLQRLAVQHLKIDRSFTRDIAHEPQTCELVRAIIEMARCLGLRTVAEGVEDAPTQQLLQTLGCDVGQGFHWSAALPAQSFADFVRRHHSALQPALATAG</sequence>
<dbReference type="PANTHER" id="PTHR44757:SF2">
    <property type="entry name" value="BIOFILM ARCHITECTURE MAINTENANCE PROTEIN MBAA"/>
    <property type="match status" value="1"/>
</dbReference>
<dbReference type="InterPro" id="IPR000160">
    <property type="entry name" value="GGDEF_dom"/>
</dbReference>
<keyword evidence="1" id="KW-1133">Transmembrane helix</keyword>
<keyword evidence="1" id="KW-0812">Transmembrane</keyword>
<dbReference type="Gene3D" id="3.20.20.450">
    <property type="entry name" value="EAL domain"/>
    <property type="match status" value="1"/>
</dbReference>
<dbReference type="EMBL" id="BAABBP010000009">
    <property type="protein sequence ID" value="GAA3991547.1"/>
    <property type="molecule type" value="Genomic_DNA"/>
</dbReference>
<dbReference type="CDD" id="cd01949">
    <property type="entry name" value="GGDEF"/>
    <property type="match status" value="1"/>
</dbReference>
<feature type="transmembrane region" description="Helical" evidence="1">
    <location>
        <begin position="62"/>
        <end position="81"/>
    </location>
</feature>
<dbReference type="SUPFAM" id="SSF55073">
    <property type="entry name" value="Nucleotide cyclase"/>
    <property type="match status" value="1"/>
</dbReference>
<reference evidence="5" key="1">
    <citation type="journal article" date="2019" name="Int. J. Syst. Evol. Microbiol.">
        <title>The Global Catalogue of Microorganisms (GCM) 10K type strain sequencing project: providing services to taxonomists for standard genome sequencing and annotation.</title>
        <authorList>
            <consortium name="The Broad Institute Genomics Platform"/>
            <consortium name="The Broad Institute Genome Sequencing Center for Infectious Disease"/>
            <person name="Wu L."/>
            <person name="Ma J."/>
        </authorList>
    </citation>
    <scope>NUCLEOTIDE SEQUENCE [LARGE SCALE GENOMIC DNA]</scope>
    <source>
        <strain evidence="5">JCM 17561</strain>
    </source>
</reference>
<feature type="domain" description="EAL" evidence="2">
    <location>
        <begin position="360"/>
        <end position="614"/>
    </location>
</feature>
<dbReference type="NCBIfam" id="TIGR00254">
    <property type="entry name" value="GGDEF"/>
    <property type="match status" value="1"/>
</dbReference>
<protein>
    <recommendedName>
        <fullName evidence="6">EAL domain-containing protein</fullName>
    </recommendedName>
</protein>
<accession>A0ABP7R2W8</accession>
<dbReference type="InterPro" id="IPR035919">
    <property type="entry name" value="EAL_sf"/>
</dbReference>
<feature type="domain" description="GGDEF" evidence="3">
    <location>
        <begin position="218"/>
        <end position="351"/>
    </location>
</feature>
<dbReference type="PROSITE" id="PS50887">
    <property type="entry name" value="GGDEF"/>
    <property type="match status" value="1"/>
</dbReference>
<dbReference type="Pfam" id="PF00990">
    <property type="entry name" value="GGDEF"/>
    <property type="match status" value="1"/>
</dbReference>
<dbReference type="SMART" id="SM00052">
    <property type="entry name" value="EAL"/>
    <property type="match status" value="1"/>
</dbReference>
<dbReference type="SUPFAM" id="SSF141868">
    <property type="entry name" value="EAL domain-like"/>
    <property type="match status" value="1"/>
</dbReference>
<dbReference type="CDD" id="cd01948">
    <property type="entry name" value="EAL"/>
    <property type="match status" value="1"/>
</dbReference>
<evidence type="ECO:0000259" key="2">
    <source>
        <dbReference type="PROSITE" id="PS50883"/>
    </source>
</evidence>
<comment type="caution">
    <text evidence="4">The sequence shown here is derived from an EMBL/GenBank/DDBJ whole genome shotgun (WGS) entry which is preliminary data.</text>
</comment>
<keyword evidence="1" id="KW-0472">Membrane</keyword>
<dbReference type="PROSITE" id="PS50883">
    <property type="entry name" value="EAL"/>
    <property type="match status" value="1"/>
</dbReference>
<proteinExistence type="predicted"/>
<dbReference type="InterPro" id="IPR001633">
    <property type="entry name" value="EAL_dom"/>
</dbReference>
<feature type="transmembrane region" description="Helical" evidence="1">
    <location>
        <begin position="110"/>
        <end position="130"/>
    </location>
</feature>
<organism evidence="4 5">
    <name type="scientific">Comamonas faecalis</name>
    <dbReference type="NCBI Taxonomy" id="1387849"/>
    <lineage>
        <taxon>Bacteria</taxon>
        <taxon>Pseudomonadati</taxon>
        <taxon>Pseudomonadota</taxon>
        <taxon>Betaproteobacteria</taxon>
        <taxon>Burkholderiales</taxon>
        <taxon>Comamonadaceae</taxon>
        <taxon>Comamonas</taxon>
    </lineage>
</organism>
<evidence type="ECO:0008006" key="6">
    <source>
        <dbReference type="Google" id="ProtNLM"/>
    </source>
</evidence>
<evidence type="ECO:0000259" key="3">
    <source>
        <dbReference type="PROSITE" id="PS50887"/>
    </source>
</evidence>
<dbReference type="InterPro" id="IPR043128">
    <property type="entry name" value="Rev_trsase/Diguanyl_cyclase"/>
</dbReference>
<dbReference type="Gene3D" id="3.30.70.270">
    <property type="match status" value="1"/>
</dbReference>
<gene>
    <name evidence="4" type="ORF">GCM10022279_13350</name>
</gene>